<dbReference type="PANTHER" id="PTHR24006">
    <property type="entry name" value="UBIQUITIN CARBOXYL-TERMINAL HYDROLASE"/>
    <property type="match status" value="1"/>
</dbReference>
<protein>
    <submittedName>
        <fullName evidence="3">Ubiquitin-specific protease 18</fullName>
    </submittedName>
</protein>
<dbReference type="AlphaFoldDB" id="A0AAD4P9T2"/>
<comment type="caution">
    <text evidence="3">The sequence shown here is derived from an EMBL/GenBank/DDBJ whole genome shotgun (WGS) entry which is preliminary data.</text>
</comment>
<evidence type="ECO:0000313" key="4">
    <source>
        <dbReference type="Proteomes" id="UP001190926"/>
    </source>
</evidence>
<dbReference type="GO" id="GO:0006508">
    <property type="term" value="P:proteolysis"/>
    <property type="evidence" value="ECO:0007669"/>
    <property type="project" value="UniProtKB-KW"/>
</dbReference>
<proteinExistence type="inferred from homology"/>
<reference evidence="3 4" key="1">
    <citation type="journal article" date="2021" name="Nat. Commun.">
        <title>Incipient diploidization of the medicinal plant Perilla within 10,000 years.</title>
        <authorList>
            <person name="Zhang Y."/>
            <person name="Shen Q."/>
            <person name="Leng L."/>
            <person name="Zhang D."/>
            <person name="Chen S."/>
            <person name="Shi Y."/>
            <person name="Ning Z."/>
            <person name="Chen S."/>
        </authorList>
    </citation>
    <scope>NUCLEOTIDE SEQUENCE [LARGE SCALE GENOMIC DNA]</scope>
    <source>
        <strain evidence="4">cv. PC099</strain>
    </source>
</reference>
<dbReference type="FunFam" id="3.90.70.10:FF:000026">
    <property type="entry name" value="Ubiquitin carboxyl-terminal hydrolase 15"/>
    <property type="match status" value="1"/>
</dbReference>
<gene>
    <name evidence="3" type="ORF">C2S53_009415</name>
</gene>
<dbReference type="InterPro" id="IPR038765">
    <property type="entry name" value="Papain-like_cys_pep_sf"/>
</dbReference>
<dbReference type="Pfam" id="PF00443">
    <property type="entry name" value="UCH"/>
    <property type="match status" value="1"/>
</dbReference>
<keyword evidence="3" id="KW-0645">Protease</keyword>
<dbReference type="Proteomes" id="UP001190926">
    <property type="component" value="Unassembled WGS sequence"/>
</dbReference>
<comment type="similarity">
    <text evidence="1">Belongs to the peptidase C19 family.</text>
</comment>
<evidence type="ECO:0000256" key="1">
    <source>
        <dbReference type="ARBA" id="ARBA00009085"/>
    </source>
</evidence>
<dbReference type="PANTHER" id="PTHR24006:SF677">
    <property type="entry name" value="UBIQUITIN CARBOXYL-TERMINAL HYDROLASE 19"/>
    <property type="match status" value="1"/>
</dbReference>
<dbReference type="PROSITE" id="PS50235">
    <property type="entry name" value="USP_3"/>
    <property type="match status" value="1"/>
</dbReference>
<dbReference type="GO" id="GO:0005634">
    <property type="term" value="C:nucleus"/>
    <property type="evidence" value="ECO:0007669"/>
    <property type="project" value="TreeGrafter"/>
</dbReference>
<dbReference type="InterPro" id="IPR050164">
    <property type="entry name" value="Peptidase_C19"/>
</dbReference>
<dbReference type="Gene3D" id="3.90.70.10">
    <property type="entry name" value="Cysteine proteinases"/>
    <property type="match status" value="1"/>
</dbReference>
<dbReference type="CDD" id="cd02661">
    <property type="entry name" value="Peptidase_C19E"/>
    <property type="match status" value="1"/>
</dbReference>
<dbReference type="GO" id="GO:0005829">
    <property type="term" value="C:cytosol"/>
    <property type="evidence" value="ECO:0007669"/>
    <property type="project" value="TreeGrafter"/>
</dbReference>
<evidence type="ECO:0000259" key="2">
    <source>
        <dbReference type="PROSITE" id="PS50235"/>
    </source>
</evidence>
<accession>A0AAD4P9T2</accession>
<dbReference type="InterPro" id="IPR001394">
    <property type="entry name" value="Peptidase_C19_UCH"/>
</dbReference>
<organism evidence="3 4">
    <name type="scientific">Perilla frutescens var. hirtella</name>
    <name type="common">Perilla citriodora</name>
    <name type="synonym">Perilla setoyensis</name>
    <dbReference type="NCBI Taxonomy" id="608512"/>
    <lineage>
        <taxon>Eukaryota</taxon>
        <taxon>Viridiplantae</taxon>
        <taxon>Streptophyta</taxon>
        <taxon>Embryophyta</taxon>
        <taxon>Tracheophyta</taxon>
        <taxon>Spermatophyta</taxon>
        <taxon>Magnoliopsida</taxon>
        <taxon>eudicotyledons</taxon>
        <taxon>Gunneridae</taxon>
        <taxon>Pentapetalae</taxon>
        <taxon>asterids</taxon>
        <taxon>lamiids</taxon>
        <taxon>Lamiales</taxon>
        <taxon>Lamiaceae</taxon>
        <taxon>Nepetoideae</taxon>
        <taxon>Elsholtzieae</taxon>
        <taxon>Perilla</taxon>
    </lineage>
</organism>
<keyword evidence="3" id="KW-0378">Hydrolase</keyword>
<evidence type="ECO:0000313" key="3">
    <source>
        <dbReference type="EMBL" id="KAH6831220.1"/>
    </source>
</evidence>
<keyword evidence="4" id="KW-1185">Reference proteome</keyword>
<dbReference type="EMBL" id="SDAM02000091">
    <property type="protein sequence ID" value="KAH6831220.1"/>
    <property type="molecule type" value="Genomic_DNA"/>
</dbReference>
<dbReference type="GO" id="GO:0004843">
    <property type="term" value="F:cysteine-type deubiquitinase activity"/>
    <property type="evidence" value="ECO:0007669"/>
    <property type="project" value="InterPro"/>
</dbReference>
<dbReference type="InterPro" id="IPR028889">
    <property type="entry name" value="USP"/>
</dbReference>
<dbReference type="InterPro" id="IPR018200">
    <property type="entry name" value="USP_CS"/>
</dbReference>
<dbReference type="PROSITE" id="PS00972">
    <property type="entry name" value="USP_1"/>
    <property type="match status" value="1"/>
</dbReference>
<sequence>MHAALDLDQLLQFLVSEATAMAAAFLNLVRSTSSMVFAAASNFGLTGADFTPDFNDGEMMEAAVGGAAVDCCAWRGFTPGRQLAGGEMVEHCSESCQSSHWNSEHETKCAHTKSPYALRGRKVSLLSAIGSSETHERSNEILFPYEEFVQFFNWEKPGYPPCGLINCGNSCFANVVLQCLTYTRPLATYFLEKDHKIECRMDTWCFLCEFQNHVKRASWSHTAFIPINIISRLHNIGGNLEHGKEEDAHEFMRFAIDKMQSAFLYEFGGEKAVPPRYQETNLVQHIFGGCLQSQVICSKCNNVSNQFEHMMDLTVEIHENAGSLEECLDQFTAEEWLHGDNMYKCDCCSAYVTAQKRLTIQQAPNILTIALKRFQSGRFNMLKKRVTFPETLNLSSYMTELEDGNNVYKLYAVIVHVDMLNASFSGHYICYVKDFSGNWYRINDDKVSTVGLDEVLSQGAYMLLYSRICARPTCLLPAALLKERENEKVKIQTVDLSTTQLVNSSHMSPEVETNSGEELSFVKSVEDAGEDVDMVPCHSGLPTVSIRSHDSDGFCNSPKEGAFPLKPDFYKASAGFDVENVRPCNRRDTNEARLRMPCQDSGAAQNWTYEKDRRYYDISSFTTGEVQNVNSANCSYMHVNAVCEGNESISPDDGHIDAAAKKPNGERFGAKSNPIFAPRSLGRQPWESFIKQENRVSEVYSSVTPDDDTKDAAPRISVGLSSEVKLKPLSALGGKRRKELFKQENGASAGLGGTMPRINLNPWYLSENGRCLKYE</sequence>
<feature type="domain" description="USP" evidence="2">
    <location>
        <begin position="162"/>
        <end position="468"/>
    </location>
</feature>
<dbReference type="SUPFAM" id="SSF54001">
    <property type="entry name" value="Cysteine proteinases"/>
    <property type="match status" value="1"/>
</dbReference>
<name>A0AAD4P9T2_PERFH</name>
<dbReference type="GO" id="GO:0016579">
    <property type="term" value="P:protein deubiquitination"/>
    <property type="evidence" value="ECO:0007669"/>
    <property type="project" value="InterPro"/>
</dbReference>